<dbReference type="Proteomes" id="UP000226192">
    <property type="component" value="Unassembled WGS sequence"/>
</dbReference>
<sequence length="269" mass="28830">MCSCSVDRHSCPFCLVAVEEVIHFCPLGRENGLLCAKCKVDYRLDQLCDNCEAKAAAEVAAGANSSSLKKRIRRAAHSAKDKMRHGSKAAAADLSMTIGGSGETTTNTTPTTPRADAQNALLGLHYDYTVAGPAPVMGTTVADTSLLEVPGTTAVKRHSWFARKLTRRSDRYSFSGLTPIDIAAANARRHAIDEPRSSHDTATTAQTQVFTPARAASDSHSDITDASRPLPKFSLPRRDSYSSSINDPTEDSASVYSQDDDDSASVYSQ</sequence>
<protein>
    <submittedName>
        <fullName evidence="2">Uncharacterized protein</fullName>
    </submittedName>
</protein>
<keyword evidence="3" id="KW-1185">Reference proteome</keyword>
<evidence type="ECO:0000313" key="3">
    <source>
        <dbReference type="Proteomes" id="UP000226192"/>
    </source>
</evidence>
<feature type="region of interest" description="Disordered" evidence="1">
    <location>
        <begin position="94"/>
        <end position="114"/>
    </location>
</feature>
<evidence type="ECO:0000313" key="2">
    <source>
        <dbReference type="EMBL" id="PHH65776.1"/>
    </source>
</evidence>
<feature type="region of interest" description="Disordered" evidence="1">
    <location>
        <begin position="193"/>
        <end position="269"/>
    </location>
</feature>
<dbReference type="OrthoDB" id="10478701at2759"/>
<name>A0A2C5YDJ6_9HYPO</name>
<dbReference type="AlphaFoldDB" id="A0A2C5YDJ6"/>
<evidence type="ECO:0000256" key="1">
    <source>
        <dbReference type="SAM" id="MobiDB-lite"/>
    </source>
</evidence>
<feature type="compositionally biased region" description="Polar residues" evidence="1">
    <location>
        <begin position="200"/>
        <end position="210"/>
    </location>
</feature>
<gene>
    <name evidence="2" type="ORF">CDD81_1503</name>
</gene>
<reference evidence="2 3" key="1">
    <citation type="submission" date="2017-06" db="EMBL/GenBank/DDBJ databases">
        <title>Ant-infecting Ophiocordyceps genomes reveal a high diversity of potential behavioral manipulation genes and a possible major role for enterotoxins.</title>
        <authorList>
            <person name="De Bekker C."/>
            <person name="Evans H.C."/>
            <person name="Brachmann A."/>
            <person name="Hughes D.P."/>
        </authorList>
    </citation>
    <scope>NUCLEOTIDE SEQUENCE [LARGE SCALE GENOMIC DNA]</scope>
    <source>
        <strain evidence="2 3">Map64</strain>
    </source>
</reference>
<feature type="compositionally biased region" description="Low complexity" evidence="1">
    <location>
        <begin position="104"/>
        <end position="113"/>
    </location>
</feature>
<dbReference type="EMBL" id="NJET01000014">
    <property type="protein sequence ID" value="PHH65776.1"/>
    <property type="molecule type" value="Genomic_DNA"/>
</dbReference>
<accession>A0A2C5YDJ6</accession>
<comment type="caution">
    <text evidence="2">The sequence shown here is derived from an EMBL/GenBank/DDBJ whole genome shotgun (WGS) entry which is preliminary data.</text>
</comment>
<feature type="compositionally biased region" description="Polar residues" evidence="1">
    <location>
        <begin position="241"/>
        <end position="257"/>
    </location>
</feature>
<organism evidence="2 3">
    <name type="scientific">Ophiocordyceps australis</name>
    <dbReference type="NCBI Taxonomy" id="1399860"/>
    <lineage>
        <taxon>Eukaryota</taxon>
        <taxon>Fungi</taxon>
        <taxon>Dikarya</taxon>
        <taxon>Ascomycota</taxon>
        <taxon>Pezizomycotina</taxon>
        <taxon>Sordariomycetes</taxon>
        <taxon>Hypocreomycetidae</taxon>
        <taxon>Hypocreales</taxon>
        <taxon>Ophiocordycipitaceae</taxon>
        <taxon>Ophiocordyceps</taxon>
    </lineage>
</organism>
<proteinExistence type="predicted"/>